<evidence type="ECO:0000313" key="2">
    <source>
        <dbReference type="EMBL" id="QBQ53196.1"/>
    </source>
</evidence>
<dbReference type="AlphaFoldDB" id="A0A4P7BXS6"/>
<dbReference type="Gene3D" id="3.40.50.2000">
    <property type="entry name" value="Glycogen Phosphorylase B"/>
    <property type="match status" value="2"/>
</dbReference>
<dbReference type="Pfam" id="PF13692">
    <property type="entry name" value="Glyco_trans_1_4"/>
    <property type="match status" value="1"/>
</dbReference>
<dbReference type="OrthoDB" id="9775208at2"/>
<accession>A0A4P7BXS6</accession>
<gene>
    <name evidence="2" type="ORF">E3U44_00785</name>
</gene>
<sequence>MYRLLFVVNEAAFFLSHRLPLAQAARQRGYDVHVATPESGAVKEIQQQGFSYHPIPLNRQGRNPGKEAGGFIALYFLYRRLRPDLVHHVTLKPVLYGGIAARLAHVPGVINALTGLGYTFITPGWKAAFLRHGLKTVLRLALGHHNGCTIFQNQNDRSLFVKSGIVAESATVLIRGSGVDMVVYAPRPEPLGTPLVLLASRLLWDKGVGEFVEAARQLRTKGVQARFVLAGAPDPGNPTAVPPEILQAWEAEGIVEWWGHRDDMPEVFAQANLVCLPSYREGLPKVLIEAAACGRAIVATDVPGCREIVHHGINGLLVSARDSHSLARTLQILIEDPTRRRSMSREGRALAMAEYSVEQVIEQTLKLYAGLLSKGARI</sequence>
<dbReference type="PANTHER" id="PTHR12526">
    <property type="entry name" value="GLYCOSYLTRANSFERASE"/>
    <property type="match status" value="1"/>
</dbReference>
<dbReference type="Pfam" id="PF13477">
    <property type="entry name" value="Glyco_trans_4_2"/>
    <property type="match status" value="1"/>
</dbReference>
<reference evidence="2 3" key="1">
    <citation type="submission" date="2019-03" db="EMBL/GenBank/DDBJ databases">
        <title>The genome sequence of Nitrosococcus wardiae strain D1FHST reveals the archetypal metabolic capacity of ammonia-oxidizing Gammaproteobacteria.</title>
        <authorList>
            <person name="Wang L."/>
            <person name="Lim C.K."/>
            <person name="Hanson T.E."/>
            <person name="Dang H."/>
            <person name="Klotz M.G."/>
        </authorList>
    </citation>
    <scope>NUCLEOTIDE SEQUENCE [LARGE SCALE GENOMIC DNA]</scope>
    <source>
        <strain evidence="2 3">D1FHS</strain>
    </source>
</reference>
<organism evidence="2 3">
    <name type="scientific">Nitrosococcus wardiae</name>
    <dbReference type="NCBI Taxonomy" id="1814290"/>
    <lineage>
        <taxon>Bacteria</taxon>
        <taxon>Pseudomonadati</taxon>
        <taxon>Pseudomonadota</taxon>
        <taxon>Gammaproteobacteria</taxon>
        <taxon>Chromatiales</taxon>
        <taxon>Chromatiaceae</taxon>
        <taxon>Nitrosococcus</taxon>
    </lineage>
</organism>
<evidence type="ECO:0000259" key="1">
    <source>
        <dbReference type="Pfam" id="PF13477"/>
    </source>
</evidence>
<dbReference type="SUPFAM" id="SSF53756">
    <property type="entry name" value="UDP-Glycosyltransferase/glycogen phosphorylase"/>
    <property type="match status" value="1"/>
</dbReference>
<dbReference type="KEGG" id="nwr:E3U44_00785"/>
<dbReference type="RefSeq" id="WP_134356212.1">
    <property type="nucleotide sequence ID" value="NZ_CP038033.1"/>
</dbReference>
<dbReference type="GO" id="GO:0016757">
    <property type="term" value="F:glycosyltransferase activity"/>
    <property type="evidence" value="ECO:0007669"/>
    <property type="project" value="TreeGrafter"/>
</dbReference>
<dbReference type="InterPro" id="IPR028098">
    <property type="entry name" value="Glyco_trans_4-like_N"/>
</dbReference>
<dbReference type="CDD" id="cd03808">
    <property type="entry name" value="GT4_CapM-like"/>
    <property type="match status" value="1"/>
</dbReference>
<feature type="domain" description="Glycosyltransferase subfamily 4-like N-terminal" evidence="1">
    <location>
        <begin position="3"/>
        <end position="133"/>
    </location>
</feature>
<dbReference type="PANTHER" id="PTHR12526:SF638">
    <property type="entry name" value="SPORE COAT PROTEIN SA"/>
    <property type="match status" value="1"/>
</dbReference>
<keyword evidence="2" id="KW-0808">Transferase</keyword>
<dbReference type="Proteomes" id="UP000294325">
    <property type="component" value="Chromosome"/>
</dbReference>
<proteinExistence type="predicted"/>
<keyword evidence="3" id="KW-1185">Reference proteome</keyword>
<evidence type="ECO:0000313" key="3">
    <source>
        <dbReference type="Proteomes" id="UP000294325"/>
    </source>
</evidence>
<name>A0A4P7BXS6_9GAMM</name>
<dbReference type="EMBL" id="CP038033">
    <property type="protein sequence ID" value="QBQ53196.1"/>
    <property type="molecule type" value="Genomic_DNA"/>
</dbReference>
<protein>
    <submittedName>
        <fullName evidence="2">Glycosyltransferase family 1 protein</fullName>
    </submittedName>
</protein>